<dbReference type="Proteomes" id="UP000078512">
    <property type="component" value="Unassembled WGS sequence"/>
</dbReference>
<protein>
    <submittedName>
        <fullName evidence="1">Uncharacterized protein</fullName>
    </submittedName>
</protein>
<dbReference type="InterPro" id="IPR032675">
    <property type="entry name" value="LRR_dom_sf"/>
</dbReference>
<sequence length="345" mass="39081">MSLSTLIPLLPLEGKGIPKLNLDFCRTQFEGEFPSLRSLSVSSCEMHVSQMDLFYQSCPNLLAVEFKSIQASSDIMEKNLRSLAQSYPNLPSFKLLDDCENNDRIDYSTSLLDSPRMSIHSLTLSVTANISATVFGDLTTGRAYTPNKNDETKWAPPSSITSFNLRDIKHPTVLLDIIASAPTGLTHLTIDGHIPDSSYLHYCNSQLYPNNPYAITERLFNLKKDPLLRQPTFACVKSLSYLDVLTLNVVDCRNLFKILFSQELEVYEILKMARIVTDPTFEEQYSDNGDNNDSSAFQEEGDWNIPVVQGREKVFVWFPIVEHLDLVDTDYRRYHVRNPFLTASG</sequence>
<dbReference type="Gene3D" id="3.80.10.10">
    <property type="entry name" value="Ribonuclease Inhibitor"/>
    <property type="match status" value="1"/>
</dbReference>
<name>A0A197K3C4_9FUNG</name>
<organism evidence="1 2">
    <name type="scientific">Linnemannia elongata AG-77</name>
    <dbReference type="NCBI Taxonomy" id="1314771"/>
    <lineage>
        <taxon>Eukaryota</taxon>
        <taxon>Fungi</taxon>
        <taxon>Fungi incertae sedis</taxon>
        <taxon>Mucoromycota</taxon>
        <taxon>Mortierellomycotina</taxon>
        <taxon>Mortierellomycetes</taxon>
        <taxon>Mortierellales</taxon>
        <taxon>Mortierellaceae</taxon>
        <taxon>Linnemannia</taxon>
    </lineage>
</organism>
<reference evidence="1 2" key="1">
    <citation type="submission" date="2016-05" db="EMBL/GenBank/DDBJ databases">
        <title>Genome sequencing reveals origins of a unique bacterial endosymbiosis in the earliest lineages of terrestrial Fungi.</title>
        <authorList>
            <consortium name="DOE Joint Genome Institute"/>
            <person name="Uehling J."/>
            <person name="Gryganskyi A."/>
            <person name="Hameed K."/>
            <person name="Tschaplinski T."/>
            <person name="Misztal P."/>
            <person name="Wu S."/>
            <person name="Desiro A."/>
            <person name="Vande Pol N."/>
            <person name="Du Z.-Y."/>
            <person name="Zienkiewicz A."/>
            <person name="Zienkiewicz K."/>
            <person name="Morin E."/>
            <person name="Tisserant E."/>
            <person name="Splivallo R."/>
            <person name="Hainaut M."/>
            <person name="Henrissat B."/>
            <person name="Ohm R."/>
            <person name="Kuo A."/>
            <person name="Yan J."/>
            <person name="Lipzen A."/>
            <person name="Nolan M."/>
            <person name="Labutti K."/>
            <person name="Barry K."/>
            <person name="Goldstein A."/>
            <person name="Labbe J."/>
            <person name="Schadt C."/>
            <person name="Tuskan G."/>
            <person name="Grigoriev I."/>
            <person name="Martin F."/>
            <person name="Vilgalys R."/>
            <person name="Bonito G."/>
        </authorList>
    </citation>
    <scope>NUCLEOTIDE SEQUENCE [LARGE SCALE GENOMIC DNA]</scope>
    <source>
        <strain evidence="1 2">AG-77</strain>
    </source>
</reference>
<gene>
    <name evidence="1" type="ORF">K457DRAFT_17800</name>
</gene>
<evidence type="ECO:0000313" key="2">
    <source>
        <dbReference type="Proteomes" id="UP000078512"/>
    </source>
</evidence>
<dbReference type="OrthoDB" id="2433410at2759"/>
<proteinExistence type="predicted"/>
<evidence type="ECO:0000313" key="1">
    <source>
        <dbReference type="EMBL" id="OAQ30959.1"/>
    </source>
</evidence>
<dbReference type="EMBL" id="KV442032">
    <property type="protein sequence ID" value="OAQ30959.1"/>
    <property type="molecule type" value="Genomic_DNA"/>
</dbReference>
<keyword evidence="2" id="KW-1185">Reference proteome</keyword>
<accession>A0A197K3C4</accession>
<dbReference type="AlphaFoldDB" id="A0A197K3C4"/>